<dbReference type="InterPro" id="IPR000938">
    <property type="entry name" value="CAP-Gly_domain"/>
</dbReference>
<feature type="compositionally biased region" description="Polar residues" evidence="2">
    <location>
        <begin position="355"/>
        <end position="364"/>
    </location>
</feature>
<feature type="compositionally biased region" description="Low complexity" evidence="2">
    <location>
        <begin position="204"/>
        <end position="213"/>
    </location>
</feature>
<feature type="compositionally biased region" description="Polar residues" evidence="2">
    <location>
        <begin position="1"/>
        <end position="16"/>
    </location>
</feature>
<dbReference type="SUPFAM" id="SSF74924">
    <property type="entry name" value="Cap-Gly domain"/>
    <property type="match status" value="1"/>
</dbReference>
<feature type="compositionally biased region" description="Gly residues" evidence="2">
    <location>
        <begin position="337"/>
        <end position="353"/>
    </location>
</feature>
<feature type="region of interest" description="Disordered" evidence="2">
    <location>
        <begin position="1323"/>
        <end position="1350"/>
    </location>
</feature>
<feature type="compositionally biased region" description="Acidic residues" evidence="2">
    <location>
        <begin position="236"/>
        <end position="246"/>
    </location>
</feature>
<feature type="compositionally biased region" description="Low complexity" evidence="2">
    <location>
        <begin position="119"/>
        <end position="159"/>
    </location>
</feature>
<dbReference type="GO" id="GO:0003682">
    <property type="term" value="F:chromatin binding"/>
    <property type="evidence" value="ECO:0007669"/>
    <property type="project" value="TreeGrafter"/>
</dbReference>
<feature type="compositionally biased region" description="Polar residues" evidence="2">
    <location>
        <begin position="185"/>
        <end position="198"/>
    </location>
</feature>
<protein>
    <submittedName>
        <fullName evidence="4">CAP-Gly domain-containing protein</fullName>
    </submittedName>
</protein>
<feature type="region of interest" description="Disordered" evidence="2">
    <location>
        <begin position="1"/>
        <end position="21"/>
    </location>
</feature>
<dbReference type="GO" id="GO:0000796">
    <property type="term" value="C:condensin complex"/>
    <property type="evidence" value="ECO:0007669"/>
    <property type="project" value="TreeGrafter"/>
</dbReference>
<evidence type="ECO:0000256" key="1">
    <source>
        <dbReference type="SAM" id="Coils"/>
    </source>
</evidence>
<organism evidence="4 5">
    <name type="scientific">Skeletonema marinoi</name>
    <dbReference type="NCBI Taxonomy" id="267567"/>
    <lineage>
        <taxon>Eukaryota</taxon>
        <taxon>Sar</taxon>
        <taxon>Stramenopiles</taxon>
        <taxon>Ochrophyta</taxon>
        <taxon>Bacillariophyta</taxon>
        <taxon>Coscinodiscophyceae</taxon>
        <taxon>Thalassiosirophycidae</taxon>
        <taxon>Thalassiosirales</taxon>
        <taxon>Skeletonemataceae</taxon>
        <taxon>Skeletonema</taxon>
        <taxon>Skeletonema marinoi-dohrnii complex</taxon>
    </lineage>
</organism>
<dbReference type="Proteomes" id="UP001224775">
    <property type="component" value="Unassembled WGS sequence"/>
</dbReference>
<gene>
    <name evidence="4" type="ORF">QTG54_006757</name>
</gene>
<evidence type="ECO:0000256" key="2">
    <source>
        <dbReference type="SAM" id="MobiDB-lite"/>
    </source>
</evidence>
<feature type="compositionally biased region" description="Acidic residues" evidence="2">
    <location>
        <begin position="368"/>
        <end position="395"/>
    </location>
</feature>
<feature type="region of interest" description="Disordered" evidence="2">
    <location>
        <begin position="119"/>
        <end position="268"/>
    </location>
</feature>
<dbReference type="PROSITE" id="PS50245">
    <property type="entry name" value="CAP_GLY_2"/>
    <property type="match status" value="1"/>
</dbReference>
<feature type="coiled-coil region" evidence="1">
    <location>
        <begin position="629"/>
        <end position="750"/>
    </location>
</feature>
<feature type="region of interest" description="Disordered" evidence="2">
    <location>
        <begin position="333"/>
        <end position="406"/>
    </location>
</feature>
<feature type="compositionally biased region" description="Polar residues" evidence="2">
    <location>
        <begin position="1333"/>
        <end position="1343"/>
    </location>
</feature>
<dbReference type="Pfam" id="PF01302">
    <property type="entry name" value="CAP_GLY"/>
    <property type="match status" value="1"/>
</dbReference>
<feature type="region of interest" description="Disordered" evidence="2">
    <location>
        <begin position="423"/>
        <end position="447"/>
    </location>
</feature>
<dbReference type="EMBL" id="JATAAI010000011">
    <property type="protein sequence ID" value="KAK1742192.1"/>
    <property type="molecule type" value="Genomic_DNA"/>
</dbReference>
<feature type="domain" description="CAP-Gly" evidence="3">
    <location>
        <begin position="44"/>
        <end position="88"/>
    </location>
</feature>
<feature type="compositionally biased region" description="Low complexity" evidence="2">
    <location>
        <begin position="247"/>
        <end position="266"/>
    </location>
</feature>
<evidence type="ECO:0000259" key="3">
    <source>
        <dbReference type="PROSITE" id="PS50245"/>
    </source>
</evidence>
<feature type="compositionally biased region" description="Basic and acidic residues" evidence="2">
    <location>
        <begin position="166"/>
        <end position="180"/>
    </location>
</feature>
<dbReference type="GO" id="GO:0007076">
    <property type="term" value="P:mitotic chromosome condensation"/>
    <property type="evidence" value="ECO:0007669"/>
    <property type="project" value="TreeGrafter"/>
</dbReference>
<dbReference type="PANTHER" id="PTHR43941:SF1">
    <property type="entry name" value="STRUCTURAL MAINTENANCE OF CHROMOSOMES PROTEIN 2"/>
    <property type="match status" value="1"/>
</dbReference>
<feature type="coiled-coil region" evidence="1">
    <location>
        <begin position="268"/>
        <end position="302"/>
    </location>
</feature>
<dbReference type="SUPFAM" id="SSF57997">
    <property type="entry name" value="Tropomyosin"/>
    <property type="match status" value="1"/>
</dbReference>
<name>A0AAD8YB22_9STRA</name>
<dbReference type="Gene3D" id="2.30.30.190">
    <property type="entry name" value="CAP Gly-rich-like domain"/>
    <property type="match status" value="1"/>
</dbReference>
<comment type="caution">
    <text evidence="4">The sequence shown here is derived from an EMBL/GenBank/DDBJ whole genome shotgun (WGS) entry which is preliminary data.</text>
</comment>
<dbReference type="InterPro" id="IPR036859">
    <property type="entry name" value="CAP-Gly_dom_sf"/>
</dbReference>
<evidence type="ECO:0000313" key="5">
    <source>
        <dbReference type="Proteomes" id="UP001224775"/>
    </source>
</evidence>
<dbReference type="SMART" id="SM01052">
    <property type="entry name" value="CAP_GLY"/>
    <property type="match status" value="1"/>
</dbReference>
<feature type="compositionally biased region" description="Polar residues" evidence="2">
    <location>
        <begin position="423"/>
        <end position="437"/>
    </location>
</feature>
<reference evidence="4" key="1">
    <citation type="submission" date="2023-06" db="EMBL/GenBank/DDBJ databases">
        <title>Survivors Of The Sea: Transcriptome response of Skeletonema marinoi to long-term dormancy.</title>
        <authorList>
            <person name="Pinder M.I.M."/>
            <person name="Kourtchenko O."/>
            <person name="Robertson E.K."/>
            <person name="Larsson T."/>
            <person name="Maumus F."/>
            <person name="Osuna-Cruz C.M."/>
            <person name="Vancaester E."/>
            <person name="Stenow R."/>
            <person name="Vandepoele K."/>
            <person name="Ploug H."/>
            <person name="Bruchert V."/>
            <person name="Godhe A."/>
            <person name="Topel M."/>
        </authorList>
    </citation>
    <scope>NUCLEOTIDE SEQUENCE</scope>
    <source>
        <strain evidence="4">R05AC</strain>
    </source>
</reference>
<dbReference type="GO" id="GO:0000785">
    <property type="term" value="C:chromatin"/>
    <property type="evidence" value="ECO:0007669"/>
    <property type="project" value="TreeGrafter"/>
</dbReference>
<dbReference type="GO" id="GO:0000793">
    <property type="term" value="C:condensed chromosome"/>
    <property type="evidence" value="ECO:0007669"/>
    <property type="project" value="TreeGrafter"/>
</dbReference>
<accession>A0AAD8YB22</accession>
<sequence>MSSDDLTINDPVTITSTKDKGNSDPLEGIIAHLGPVKFASGSDWIGIRLTGTSIGKGKNDGSVKGIAYFNAGRDEDGNRIENNGMFVRRANIAKRVNLTRLEEIRLRREVEKDPVTAIGNIIAPPSSSSSAAAAGQGSARRTSRSSLASSSSMAAKSPAGTPSVDTKNRLAELKAKREALARGNKTPTNSSSRGSSLHTPPPSRAAASTPVTAKKLVPRDEQHQNTPSTRLLLGGADDDGNEEQSETDSTTSNNQSSPQPSNANNNTHTTYRNELTRLQSKISTLQKALQEKSAENASLQSSLDFMSRGAEQSTHDAVRMYAMGALALSEAKKTPKGIGGGGAVGRSGSGMTPGSGVSSGTARSLMSEMEDENEGGDDDEDESGSSDSDEEEHDDNIDKEQVVSQAAAAVSQELVRRNDDLTNQLSNLTSRNTTLQHQIDEAEERTSNLQQRYDSTIEKLQSEKQSRIDEMKHNTAEKSVMNSQISSLERELKVLQERVSDKESTMDHSHTTLAKLRAEVTSLQRKNEELTNDKLDMEATLEELVLDKEQLREEKEMLEDQLEECKIDLESAQLELDDAKCQLEEGGNVNVTIGATELDAGGEEGGGREGAADTQDVARSLTVQNTRLRTALLRLKEQSELERNDLQRQLKTYQMESSSKEEIQNELEELRQAHATTLEEMQELKDIIDETTSLEETIETLSDKVWNLEEMNANLERTIREMEESAEIAAEMEEVQSDELKMAMKDLEGRDALIRNLEEAIRMQRRREEDFQRYVSEFRTSISNLKQEKAALMTLTEGNQGEKSQLLAASKKALAQAAQLAVDAAEARKRDADAVFDRLTARSATYLSERLESFLPSGFVSAELAAVKGEMNLAKVADKASVSLASVEEIFNQAIERGTAGLSAFNVVEEGSSAVLSDASTQQIAVMLHQSEFAKIAVEAASDILRLMAAGQWPEFLSQDLSADLGSIMVHSMAPLDLSLTEQLKLLKEEGVLSPLRSSLTDLNQSVLNAKVALQGATDESGKAVIPEDWNPPGWEALKSLSAGRFACLGAAAVISSAVLPISDAESEPPAATLPRLSAALEKAKSSCTTILDVCKKLSTLKLEDGEVLDSLCSLSNRYRSKCSALMECIKTAFGDKSVSSDNVDACSSILDEILSLIGQLSALLRKVDLSASGQSTFHCLSPEFGDSWGGVTEIVAQVRAVDGDPEDINYLLRARAIEQQLADAITNEPKLLIATTKIASLDKSLSSRSKEISIQNARITELESLISKVPTNSMSPMKTSTTVATPIDTQEIKEEVRVLKEALSVMEQQAEEYENQIRLLKDKNPKARSRMRQSVTPKNQSILKLPLVS</sequence>
<evidence type="ECO:0000313" key="4">
    <source>
        <dbReference type="EMBL" id="KAK1742192.1"/>
    </source>
</evidence>
<keyword evidence="1" id="KW-0175">Coiled coil</keyword>
<dbReference type="PANTHER" id="PTHR43941">
    <property type="entry name" value="STRUCTURAL MAINTENANCE OF CHROMOSOMES PROTEIN 2"/>
    <property type="match status" value="1"/>
</dbReference>
<proteinExistence type="predicted"/>
<dbReference type="PROSITE" id="PS00845">
    <property type="entry name" value="CAP_GLY_1"/>
    <property type="match status" value="1"/>
</dbReference>
<keyword evidence="5" id="KW-1185">Reference proteome</keyword>